<dbReference type="Proteomes" id="UP000192611">
    <property type="component" value="Unassembled WGS sequence"/>
</dbReference>
<comment type="caution">
    <text evidence="3">The sequence shown here is derived from an EMBL/GenBank/DDBJ whole genome shotgun (WGS) entry which is preliminary data.</text>
</comment>
<gene>
    <name evidence="3" type="ORF">B6D57_04130</name>
</gene>
<feature type="region of interest" description="Disordered" evidence="1">
    <location>
        <begin position="753"/>
        <end position="786"/>
    </location>
</feature>
<dbReference type="AlphaFoldDB" id="A0A1W9S0D2"/>
<accession>A0A1W9S0D2</accession>
<evidence type="ECO:0000256" key="1">
    <source>
        <dbReference type="SAM" id="MobiDB-lite"/>
    </source>
</evidence>
<keyword evidence="2" id="KW-0812">Transmembrane</keyword>
<proteinExistence type="predicted"/>
<sequence length="786" mass="89866">MIKNDIKDIPCYINLSVVMDSVKITRLMPSIHPLLYLVIILPVTFLIIIPTAEIGAGLTIKSGANSVVTPLLERGHLYKLVIEGILDHYALSDAILKSSSGRYDCISNLIMIGGKNSRPDLSFPYCHRYVYYIPGQNNPVLVDLNTSSVRNIIGKNDSGLSISIDKADFKLWVDAQPFLQSERILFHYSLDPIPRSYDEVALQVYDEEGNRVFMVCNNDETGIDCGSSSKLTGVELNQFIWYGIANEGEYRGRVLPPGGYWVELTFRRGRNVYHAFCESEKGDMLHIALTHRFTGSFPRVVQRSSSYGSLFPYQTHRALKVVESYPGGIEGIYTEDEGVGDDFLYYGGRGIIPSWCYTPSRTILSIQRTLNLIRSSYWEFYGSSSTYPELLEMNGVYDNKTAEMVRWFRENFDVSVDKEVEILQKYDNIPPRYDQTPTEKQLSYIIAGDTLKAMIDTEFRVRGISVPITLADLDNLPAYDPDDEYHSLYHLFEEIGARTISSGRRHKILKSATGYMQLTADVIQYDNFVLTFPLDGGLKSVRLGDFSFKDRYALRNISRSNLEIGAQFLREMWYNIESKRFDKRFSEEIKAGGILDVTDEDGFIKRVKLAGASYNAGPEAVRVMIEYPYDDPDTDENESVSVFFDEFGGDIEPYLERFRNDLELRMRGEYMFPVEGAKKGRETIDRLIKWLGPYWHRKFAGISWDEAALMKLDREVLGYVRNIAINTKKLLSPELRERIFKEKMFNLLVVKKKQSESEEGGEKEETPMVSPLPVKPEEQVMPSPHR</sequence>
<protein>
    <submittedName>
        <fullName evidence="3">Uncharacterized protein</fullName>
    </submittedName>
</protein>
<reference evidence="4" key="1">
    <citation type="submission" date="2017-03" db="EMBL/GenBank/DDBJ databases">
        <title>Novel pathways for hydrocarbon cycling and metabolic interdependencies in hydrothermal sediment communities.</title>
        <authorList>
            <person name="Dombrowski N."/>
            <person name="Seitz K."/>
            <person name="Teske A."/>
            <person name="Baker B."/>
        </authorList>
    </citation>
    <scope>NUCLEOTIDE SEQUENCE [LARGE SCALE GENOMIC DNA]</scope>
</reference>
<dbReference type="EMBL" id="NATQ01000082">
    <property type="protein sequence ID" value="OQX90244.1"/>
    <property type="molecule type" value="Genomic_DNA"/>
</dbReference>
<evidence type="ECO:0000313" key="4">
    <source>
        <dbReference type="Proteomes" id="UP000192611"/>
    </source>
</evidence>
<evidence type="ECO:0000313" key="3">
    <source>
        <dbReference type="EMBL" id="OQX90244.1"/>
    </source>
</evidence>
<evidence type="ECO:0000256" key="2">
    <source>
        <dbReference type="SAM" id="Phobius"/>
    </source>
</evidence>
<organism evidence="3 4">
    <name type="scientific">Candidatus Coatesbacteria bacterium 4484_99</name>
    <dbReference type="NCBI Taxonomy" id="1970774"/>
    <lineage>
        <taxon>Bacteria</taxon>
        <taxon>Candidatus Coatesiibacteriota</taxon>
    </lineage>
</organism>
<keyword evidence="2" id="KW-1133">Transmembrane helix</keyword>
<keyword evidence="2" id="KW-0472">Membrane</keyword>
<name>A0A1W9S0D2_9BACT</name>
<feature type="transmembrane region" description="Helical" evidence="2">
    <location>
        <begin position="34"/>
        <end position="52"/>
    </location>
</feature>